<dbReference type="InterPro" id="IPR014730">
    <property type="entry name" value="ETF_a/b_N"/>
</dbReference>
<evidence type="ECO:0000256" key="3">
    <source>
        <dbReference type="ARBA" id="ARBA00022448"/>
    </source>
</evidence>
<proteinExistence type="inferred from homology"/>
<evidence type="ECO:0000313" key="7">
    <source>
        <dbReference type="Proteomes" id="UP000019678"/>
    </source>
</evidence>
<comment type="similarity">
    <text evidence="1">Belongs to the ETF beta-subunit/FixA family.</text>
</comment>
<organism evidence="6 7">
    <name type="scientific">Chondromyces apiculatus DSM 436</name>
    <dbReference type="NCBI Taxonomy" id="1192034"/>
    <lineage>
        <taxon>Bacteria</taxon>
        <taxon>Pseudomonadati</taxon>
        <taxon>Myxococcota</taxon>
        <taxon>Polyangia</taxon>
        <taxon>Polyangiales</taxon>
        <taxon>Polyangiaceae</taxon>
        <taxon>Chondromyces</taxon>
    </lineage>
</organism>
<evidence type="ECO:0000313" key="6">
    <source>
        <dbReference type="EMBL" id="EYF03911.1"/>
    </source>
</evidence>
<dbReference type="SUPFAM" id="SSF52402">
    <property type="entry name" value="Adenine nucleotide alpha hydrolases-like"/>
    <property type="match status" value="1"/>
</dbReference>
<dbReference type="InterPro" id="IPR014729">
    <property type="entry name" value="Rossmann-like_a/b/a_fold"/>
</dbReference>
<name>A0A017T5Q0_9BACT</name>
<dbReference type="PANTHER" id="PTHR21294:SF8">
    <property type="entry name" value="ELECTRON TRANSFER FLAVOPROTEIN SUBUNIT BETA"/>
    <property type="match status" value="1"/>
</dbReference>
<dbReference type="GO" id="GO:0009055">
    <property type="term" value="F:electron transfer activity"/>
    <property type="evidence" value="ECO:0007669"/>
    <property type="project" value="InterPro"/>
</dbReference>
<keyword evidence="7" id="KW-1185">Reference proteome</keyword>
<comment type="caution">
    <text evidence="6">The sequence shown here is derived from an EMBL/GenBank/DDBJ whole genome shotgun (WGS) entry which is preliminary data.</text>
</comment>
<evidence type="ECO:0000259" key="5">
    <source>
        <dbReference type="SMART" id="SM00893"/>
    </source>
</evidence>
<dbReference type="Pfam" id="PF01012">
    <property type="entry name" value="ETF"/>
    <property type="match status" value="1"/>
</dbReference>
<dbReference type="RefSeq" id="WP_044245015.1">
    <property type="nucleotide sequence ID" value="NZ_ASRX01000040.1"/>
</dbReference>
<feature type="domain" description="Electron transfer flavoprotein alpha/beta-subunit N-terminal" evidence="5">
    <location>
        <begin position="25"/>
        <end position="237"/>
    </location>
</feature>
<evidence type="ECO:0000256" key="2">
    <source>
        <dbReference type="ARBA" id="ARBA00016797"/>
    </source>
</evidence>
<dbReference type="STRING" id="1192034.CAP_5012"/>
<dbReference type="CDD" id="cd01714">
    <property type="entry name" value="ETF_beta"/>
    <property type="match status" value="1"/>
</dbReference>
<accession>A0A017T5Q0</accession>
<dbReference type="EMBL" id="ASRX01000040">
    <property type="protein sequence ID" value="EYF03911.1"/>
    <property type="molecule type" value="Genomic_DNA"/>
</dbReference>
<keyword evidence="4" id="KW-0249">Electron transport</keyword>
<dbReference type="OrthoDB" id="9781325at2"/>
<dbReference type="PIRSF" id="PIRSF000090">
    <property type="entry name" value="Beta-ETF"/>
    <property type="match status" value="1"/>
</dbReference>
<gene>
    <name evidence="6" type="ORF">CAP_5012</name>
</gene>
<dbReference type="Proteomes" id="UP000019678">
    <property type="component" value="Unassembled WGS sequence"/>
</dbReference>
<reference evidence="6 7" key="1">
    <citation type="submission" date="2013-05" db="EMBL/GenBank/DDBJ databases">
        <title>Genome assembly of Chondromyces apiculatus DSM 436.</title>
        <authorList>
            <person name="Sharma G."/>
            <person name="Khatri I."/>
            <person name="Kaur C."/>
            <person name="Mayilraj S."/>
            <person name="Subramanian S."/>
        </authorList>
    </citation>
    <scope>NUCLEOTIDE SEQUENCE [LARGE SCALE GENOMIC DNA]</scope>
    <source>
        <strain evidence="6 7">DSM 436</strain>
    </source>
</reference>
<evidence type="ECO:0000256" key="4">
    <source>
        <dbReference type="ARBA" id="ARBA00022982"/>
    </source>
</evidence>
<dbReference type="PANTHER" id="PTHR21294">
    <property type="entry name" value="ELECTRON TRANSFER FLAVOPROTEIN BETA-SUBUNIT"/>
    <property type="match status" value="1"/>
</dbReference>
<dbReference type="Gene3D" id="3.40.50.620">
    <property type="entry name" value="HUPs"/>
    <property type="match status" value="1"/>
</dbReference>
<dbReference type="InterPro" id="IPR012255">
    <property type="entry name" value="ETF_b"/>
</dbReference>
<keyword evidence="3" id="KW-0813">Transport</keyword>
<protein>
    <recommendedName>
        <fullName evidence="2">Electron transfer flavoprotein subunit beta</fullName>
    </recommendedName>
</protein>
<dbReference type="eggNOG" id="COG2086">
    <property type="taxonomic scope" value="Bacteria"/>
</dbReference>
<evidence type="ECO:0000256" key="1">
    <source>
        <dbReference type="ARBA" id="ARBA00007557"/>
    </source>
</evidence>
<dbReference type="SMART" id="SM00893">
    <property type="entry name" value="ETF"/>
    <property type="match status" value="1"/>
</dbReference>
<dbReference type="InterPro" id="IPR033948">
    <property type="entry name" value="ETF_beta_N"/>
</dbReference>
<dbReference type="AlphaFoldDB" id="A0A017T5Q0"/>
<sequence>MKILVALKRVADPDNANKVKIPPSGDRIDTAGLEWKPNPFDEYALEAALRLTEDGKAPKARAGEVVVVTFGPKETEQTLRAALATGADRAIRVDVTDDKLDGALVARALKALVEREKPDVVLMGKQAVDGDSNQVGQSLAELLDWPMATFAATIQEEQGALLVGREVDGGVAVLRVRLPAVVTVDLRIVAPTSVYSLKTARTHKYNDGVRFAALPAIMASKKKPLAEVKLADLTADSGLKVQYHGFEPPPARKAGIKVKDVADLVARLKNEAKVL</sequence>